<dbReference type="RefSeq" id="WP_379081338.1">
    <property type="nucleotide sequence ID" value="NZ_JBHULL010000031.1"/>
</dbReference>
<reference evidence="2" key="1">
    <citation type="journal article" date="2019" name="Int. J. Syst. Evol. Microbiol.">
        <title>The Global Catalogue of Microorganisms (GCM) 10K type strain sequencing project: providing services to taxonomists for standard genome sequencing and annotation.</title>
        <authorList>
            <consortium name="The Broad Institute Genomics Platform"/>
            <consortium name="The Broad Institute Genome Sequencing Center for Infectious Disease"/>
            <person name="Wu L."/>
            <person name="Ma J."/>
        </authorList>
    </citation>
    <scope>NUCLEOTIDE SEQUENCE [LARGE SCALE GENOMIC DNA]</scope>
    <source>
        <strain evidence="2">KCTC 42866</strain>
    </source>
</reference>
<sequence length="361" mass="38821">DYLDGIVYKPNGTIDFIQTEEGIARNSNGSYSYEYNQTDHLGNVRTSFQKNPVSGTVEPIQRDDYYAFGLRKVASGGTNKYLYNGKELQEELGTPGQGQYDYGARFYDPVIGRWNVIDPLAEGMRRFSPYVYCGNNPIRFVDPDGMFFNEYEVVVQGGQVQSTTMTGTKGGDVTDYVTVVNLDAAPYASGISNYTVDVQTGYTSGVAADEGAGSQKRHPTPGVRQLHGSMPVDVQGYFWLTAGLFGRGAAILRGAGALEGAATFAPEAGVKLSQALSEAGGSKSVAAFLGWGDKTIITKTAGDFTKKQLLEAGYTKEVLHNIYSGLVKAGEKTLTNGGSGALNPASVVRARQVLEILKTHF</sequence>
<keyword evidence="2" id="KW-1185">Reference proteome</keyword>
<evidence type="ECO:0000313" key="1">
    <source>
        <dbReference type="EMBL" id="MFD2584366.1"/>
    </source>
</evidence>
<dbReference type="NCBIfam" id="TIGR03696">
    <property type="entry name" value="Rhs_assc_core"/>
    <property type="match status" value="1"/>
</dbReference>
<dbReference type="InterPro" id="IPR022385">
    <property type="entry name" value="Rhs_assc_core"/>
</dbReference>
<dbReference type="PANTHER" id="PTHR32305">
    <property type="match status" value="1"/>
</dbReference>
<dbReference type="EMBL" id="JBHULL010000031">
    <property type="protein sequence ID" value="MFD2584366.1"/>
    <property type="molecule type" value="Genomic_DNA"/>
</dbReference>
<organism evidence="1 2">
    <name type="scientific">Pedobacter vanadiisoli</name>
    <dbReference type="NCBI Taxonomy" id="1761975"/>
    <lineage>
        <taxon>Bacteria</taxon>
        <taxon>Pseudomonadati</taxon>
        <taxon>Bacteroidota</taxon>
        <taxon>Sphingobacteriia</taxon>
        <taxon>Sphingobacteriales</taxon>
        <taxon>Sphingobacteriaceae</taxon>
        <taxon>Pedobacter</taxon>
    </lineage>
</organism>
<dbReference type="Proteomes" id="UP001597461">
    <property type="component" value="Unassembled WGS sequence"/>
</dbReference>
<gene>
    <name evidence="1" type="ORF">ACFSR6_17840</name>
</gene>
<name>A0ABW5MNB6_9SPHI</name>
<proteinExistence type="predicted"/>
<accession>A0ABW5MNB6</accession>
<dbReference type="PANTHER" id="PTHR32305:SF15">
    <property type="entry name" value="PROTEIN RHSA-RELATED"/>
    <property type="match status" value="1"/>
</dbReference>
<protein>
    <submittedName>
        <fullName evidence="1">RHS repeat-associated core domain-containing protein</fullName>
    </submittedName>
</protein>
<dbReference type="Gene3D" id="2.180.10.10">
    <property type="entry name" value="RHS repeat-associated core"/>
    <property type="match status" value="1"/>
</dbReference>
<evidence type="ECO:0000313" key="2">
    <source>
        <dbReference type="Proteomes" id="UP001597461"/>
    </source>
</evidence>
<dbReference type="InterPro" id="IPR050708">
    <property type="entry name" value="T6SS_VgrG/RHS"/>
</dbReference>
<comment type="caution">
    <text evidence="1">The sequence shown here is derived from an EMBL/GenBank/DDBJ whole genome shotgun (WGS) entry which is preliminary data.</text>
</comment>
<feature type="non-terminal residue" evidence="1">
    <location>
        <position position="1"/>
    </location>
</feature>